<evidence type="ECO:0000313" key="5">
    <source>
        <dbReference type="Ensembl" id="ENSANAP00000029141.1"/>
    </source>
</evidence>
<dbReference type="InterPro" id="IPR003591">
    <property type="entry name" value="Leu-rich_rpt_typical-subtyp"/>
</dbReference>
<evidence type="ECO:0000259" key="4">
    <source>
        <dbReference type="Pfam" id="PF23598"/>
    </source>
</evidence>
<dbReference type="GO" id="GO:0005737">
    <property type="term" value="C:cytoplasm"/>
    <property type="evidence" value="ECO:0007669"/>
    <property type="project" value="TreeGrafter"/>
</dbReference>
<feature type="compositionally biased region" description="Basic residues" evidence="3">
    <location>
        <begin position="507"/>
        <end position="522"/>
    </location>
</feature>
<dbReference type="GeneTree" id="ENSGT00940000161601"/>
<reference evidence="5" key="1">
    <citation type="submission" date="2025-08" db="UniProtKB">
        <authorList>
            <consortium name="Ensembl"/>
        </authorList>
    </citation>
    <scope>IDENTIFICATION</scope>
</reference>
<keyword evidence="2" id="KW-0677">Repeat</keyword>
<keyword evidence="6" id="KW-1185">Reference proteome</keyword>
<feature type="compositionally biased region" description="Basic and acidic residues" evidence="3">
    <location>
        <begin position="1"/>
        <end position="12"/>
    </location>
</feature>
<dbReference type="InterPro" id="IPR001611">
    <property type="entry name" value="Leu-rich_rpt"/>
</dbReference>
<evidence type="ECO:0000256" key="1">
    <source>
        <dbReference type="ARBA" id="ARBA00022614"/>
    </source>
</evidence>
<dbReference type="PANTHER" id="PTHR48051">
    <property type="match status" value="1"/>
</dbReference>
<dbReference type="STRING" id="37293.ENSANAP00000029141"/>
<accession>A0A2K5E7F6</accession>
<dbReference type="SUPFAM" id="SSF52058">
    <property type="entry name" value="L domain-like"/>
    <property type="match status" value="2"/>
</dbReference>
<dbReference type="Ensembl" id="ENSANAT00000047168.1">
    <property type="protein sequence ID" value="ENSANAP00000029141.1"/>
    <property type="gene ID" value="ENSANAG00000032367.1"/>
</dbReference>
<dbReference type="Pfam" id="PF23598">
    <property type="entry name" value="LRR_14"/>
    <property type="match status" value="1"/>
</dbReference>
<dbReference type="PROSITE" id="PS51450">
    <property type="entry name" value="LRR"/>
    <property type="match status" value="2"/>
</dbReference>
<reference evidence="5" key="2">
    <citation type="submission" date="2025-09" db="UniProtKB">
        <authorList>
            <consortium name="Ensembl"/>
        </authorList>
    </citation>
    <scope>IDENTIFICATION</scope>
</reference>
<evidence type="ECO:0000256" key="2">
    <source>
        <dbReference type="ARBA" id="ARBA00022737"/>
    </source>
</evidence>
<feature type="compositionally biased region" description="Basic and acidic residues" evidence="3">
    <location>
        <begin position="523"/>
        <end position="534"/>
    </location>
</feature>
<dbReference type="Gene3D" id="3.80.10.10">
    <property type="entry name" value="Ribonuclease Inhibitor"/>
    <property type="match status" value="4"/>
</dbReference>
<dbReference type="InterPro" id="IPR055414">
    <property type="entry name" value="LRR_R13L4/SHOC2-like"/>
</dbReference>
<organism evidence="5 6">
    <name type="scientific">Aotus nancymaae</name>
    <name type="common">Ma's night monkey</name>
    <dbReference type="NCBI Taxonomy" id="37293"/>
    <lineage>
        <taxon>Eukaryota</taxon>
        <taxon>Metazoa</taxon>
        <taxon>Chordata</taxon>
        <taxon>Craniata</taxon>
        <taxon>Vertebrata</taxon>
        <taxon>Euteleostomi</taxon>
        <taxon>Mammalia</taxon>
        <taxon>Eutheria</taxon>
        <taxon>Euarchontoglires</taxon>
        <taxon>Primates</taxon>
        <taxon>Haplorrhini</taxon>
        <taxon>Platyrrhini</taxon>
        <taxon>Aotidae</taxon>
        <taxon>Aotus</taxon>
    </lineage>
</organism>
<gene>
    <name evidence="5" type="primary">LRRIQ4</name>
</gene>
<proteinExistence type="predicted"/>
<dbReference type="InterPro" id="IPR032675">
    <property type="entry name" value="LRR_dom_sf"/>
</dbReference>
<evidence type="ECO:0000256" key="3">
    <source>
        <dbReference type="SAM" id="MobiDB-lite"/>
    </source>
</evidence>
<evidence type="ECO:0000313" key="6">
    <source>
        <dbReference type="Proteomes" id="UP000233020"/>
    </source>
</evidence>
<dbReference type="CDD" id="cd23766">
    <property type="entry name" value="IQCG"/>
    <property type="match status" value="1"/>
</dbReference>
<protein>
    <submittedName>
        <fullName evidence="5">Leucine rich repeats and IQ motif containing 4</fullName>
    </submittedName>
</protein>
<feature type="domain" description="Disease resistance R13L4/SHOC-2-like LRR" evidence="4">
    <location>
        <begin position="281"/>
        <end position="403"/>
    </location>
</feature>
<dbReference type="SMART" id="SM00364">
    <property type="entry name" value="LRR_BAC"/>
    <property type="match status" value="3"/>
</dbReference>
<keyword evidence="1" id="KW-0433">Leucine-rich repeat</keyword>
<name>A0A2K5E7F6_AOTNA</name>
<feature type="region of interest" description="Disordered" evidence="3">
    <location>
        <begin position="1"/>
        <end position="22"/>
    </location>
</feature>
<dbReference type="Proteomes" id="UP000233020">
    <property type="component" value="Unplaced"/>
</dbReference>
<dbReference type="InterPro" id="IPR050216">
    <property type="entry name" value="LRR_domain-containing"/>
</dbReference>
<dbReference type="OMA" id="PPKEVCA"/>
<feature type="region of interest" description="Disordered" evidence="3">
    <location>
        <begin position="507"/>
        <end position="534"/>
    </location>
</feature>
<dbReference type="AlphaFoldDB" id="A0A2K5E7F6"/>
<dbReference type="PANTHER" id="PTHR48051:SF1">
    <property type="entry name" value="RAS SUPPRESSOR PROTEIN 1"/>
    <property type="match status" value="1"/>
</dbReference>
<dbReference type="SMART" id="SM00369">
    <property type="entry name" value="LRR_TYP"/>
    <property type="match status" value="8"/>
</dbReference>
<sequence>MSKDVKSVERSPKIPQRNDPQHVNDRTFFINASNQSLTAIPLEIFAFTELEEVHLENNQIEEIPQEVQLLYLDRNNLRSPCPALGLPSSLESLESLGLSCNRISSSSLLVVSFLRALREPRPYPTDLKEVPVLLGLAGNHLKCLPEEIVNQTKLREIYLKRNQFEVFPQQLCVLCNLEIIDLDENKIGAVPEEIGHLTRLQKFFAASDNLPVLPASLCQCSRLSVLDLSHDLLHSVPNSLAELREMSGNRPEKVPRLICRWTSLHLLCLRNTGLRGLRGSFRRLLNLRCLDLSQNRLDHCPPQICSLKNLEVLALDDNKTGQLPSELGSLSKLKILGLTGNEFLSFPEEVLSLESLEKLYVGQDQGSKLTYVPEHIGKLQSLKELYIENNHLEYLPMSLGSMPNLELKQLPDAICQAQALKELLLEDNLLTHLPENLDSLVNIKVLTLMDNPMEEPPKEVCAEGNEAIWKYLKEKRKKNIMATKIQAWWCGTMVRKGFGKFSELIKARKKGKASPKDKKGKKDVKEIPGKENQK</sequence>